<comment type="caution">
    <text evidence="2">The sequence shown here is derived from an EMBL/GenBank/DDBJ whole genome shotgun (WGS) entry which is preliminary data.</text>
</comment>
<dbReference type="OrthoDB" id="272251at2"/>
<evidence type="ECO:0000313" key="3">
    <source>
        <dbReference type="Proteomes" id="UP000239388"/>
    </source>
</evidence>
<organism evidence="2 3">
    <name type="scientific">Blastopirellula marina</name>
    <dbReference type="NCBI Taxonomy" id="124"/>
    <lineage>
        <taxon>Bacteria</taxon>
        <taxon>Pseudomonadati</taxon>
        <taxon>Planctomycetota</taxon>
        <taxon>Planctomycetia</taxon>
        <taxon>Pirellulales</taxon>
        <taxon>Pirellulaceae</taxon>
        <taxon>Blastopirellula</taxon>
    </lineage>
</organism>
<dbReference type="Gene3D" id="3.10.129.10">
    <property type="entry name" value="Hotdog Thioesterase"/>
    <property type="match status" value="1"/>
</dbReference>
<accession>A0A2S8F8C5</accession>
<dbReference type="PANTHER" id="PTHR30272:SF1">
    <property type="entry name" value="3-HYDROXYACYL-[ACYL-CARRIER-PROTEIN] DEHYDRATASE"/>
    <property type="match status" value="1"/>
</dbReference>
<sequence>MAREDLILDPASIDFDNVIADVEGIRKSNPQRYEMEQLSGIVYDDGEAGICAGYLDIAEDAFWVRGHMPGMPLMPGVLMCEMAAQVSTWYVVRHDLMPGKRMGFGGLDEVKFRGIVRPGDRLVCILKKTRFRPGRMLVCNFQSFVGTTMVAEGVIRGIPLPDEI</sequence>
<evidence type="ECO:0000313" key="2">
    <source>
        <dbReference type="EMBL" id="PQO28395.1"/>
    </source>
</evidence>
<dbReference type="InterPro" id="IPR029069">
    <property type="entry name" value="HotDog_dom_sf"/>
</dbReference>
<dbReference type="PANTHER" id="PTHR30272">
    <property type="entry name" value="3-HYDROXYACYL-[ACYL-CARRIER-PROTEIN] DEHYDRATASE"/>
    <property type="match status" value="1"/>
</dbReference>
<dbReference type="SUPFAM" id="SSF54637">
    <property type="entry name" value="Thioesterase/thiol ester dehydrase-isomerase"/>
    <property type="match status" value="1"/>
</dbReference>
<gene>
    <name evidence="2" type="ORF">C5Y98_25985</name>
</gene>
<proteinExistence type="predicted"/>
<dbReference type="AlphaFoldDB" id="A0A2S8F8C5"/>
<name>A0A2S8F8C5_9BACT</name>
<evidence type="ECO:0000256" key="1">
    <source>
        <dbReference type="ARBA" id="ARBA00023239"/>
    </source>
</evidence>
<dbReference type="GO" id="GO:0016829">
    <property type="term" value="F:lyase activity"/>
    <property type="evidence" value="ECO:0007669"/>
    <property type="project" value="UniProtKB-KW"/>
</dbReference>
<protein>
    <submittedName>
        <fullName evidence="2">Beta-hydroxyacyl-ACP dehydratase</fullName>
    </submittedName>
</protein>
<dbReference type="RefSeq" id="WP_105358921.1">
    <property type="nucleotide sequence ID" value="NZ_PUIB01000025.1"/>
</dbReference>
<keyword evidence="1" id="KW-0456">Lyase</keyword>
<reference evidence="2 3" key="1">
    <citation type="submission" date="2018-02" db="EMBL/GenBank/DDBJ databases">
        <title>Comparative genomes isolates from brazilian mangrove.</title>
        <authorList>
            <person name="Araujo J.E."/>
            <person name="Taketani R.G."/>
            <person name="Silva M.C.P."/>
            <person name="Loureco M.V."/>
            <person name="Andreote F.D."/>
        </authorList>
    </citation>
    <scope>NUCLEOTIDE SEQUENCE [LARGE SCALE GENOMIC DNA]</scope>
    <source>
        <strain evidence="2 3">NAP PRIS-MGV</strain>
    </source>
</reference>
<dbReference type="Pfam" id="PF07977">
    <property type="entry name" value="FabA"/>
    <property type="match status" value="1"/>
</dbReference>
<dbReference type="EMBL" id="PUIB01000025">
    <property type="protein sequence ID" value="PQO28395.1"/>
    <property type="molecule type" value="Genomic_DNA"/>
</dbReference>
<dbReference type="Proteomes" id="UP000239388">
    <property type="component" value="Unassembled WGS sequence"/>
</dbReference>
<dbReference type="InterPro" id="IPR013114">
    <property type="entry name" value="FabA_FabZ"/>
</dbReference>